<evidence type="ECO:0000313" key="4">
    <source>
        <dbReference type="Proteomes" id="UP000195633"/>
    </source>
</evidence>
<dbReference type="Gene3D" id="1.10.600.10">
    <property type="entry name" value="Farnesyl Diphosphate Synthase"/>
    <property type="match status" value="1"/>
</dbReference>
<gene>
    <name evidence="1" type="ORF">A4S02_06930</name>
    <name evidence="2" type="ORF">S101447_02121</name>
</gene>
<evidence type="ECO:0000313" key="1">
    <source>
        <dbReference type="EMBL" id="AOW46547.1"/>
    </source>
</evidence>
<dbReference type="EMBL" id="CP021524">
    <property type="protein sequence ID" value="ARW11176.1"/>
    <property type="molecule type" value="Genomic_DNA"/>
</dbReference>
<dbReference type="Proteomes" id="UP000195633">
    <property type="component" value="Chromosome"/>
</dbReference>
<reference evidence="3" key="2">
    <citation type="submission" date="2016-04" db="EMBL/GenBank/DDBJ databases">
        <authorList>
            <person name="Jeon C.O."/>
            <person name="Cho G.Y."/>
            <person name="Jeong H.I."/>
            <person name="Kim K.H."/>
        </authorList>
    </citation>
    <scope>NUCLEOTIDE SEQUENCE [LARGE SCALE GENOMIC DNA]</scope>
    <source>
        <strain evidence="3">LMG 1590</strain>
    </source>
</reference>
<dbReference type="InterPro" id="IPR002060">
    <property type="entry name" value="Squ/phyt_synthse"/>
</dbReference>
<accession>A0A1D8QW59</accession>
<keyword evidence="3" id="KW-1185">Reference proteome</keyword>
<dbReference type="InterPro" id="IPR008949">
    <property type="entry name" value="Isoprenoid_synthase_dom_sf"/>
</dbReference>
<sequence>MNHARVSRTLSYVWVRETLGLMAAQEHQPLAMEVQKAVQADPDRALCLWFLPSSVRHAAYVLLAFHNELIRALAPARSVAVAGPMAGYIRLQWWREVLEGQRKPEHILAPALMALVQSGQVQRDTCLRMVAAREMELEAAQDVEHWMLMMRDGAGTFQQAIGELLGVHDEVTLQRLAAGGAAYGAGTMLRHWPLLAGSGRFLFPGTQEQLRQVGKTFLQECHFEALEPRCRKAVLPVVLAKRDLARGSEQAGLPRGIGDRLAVCHAGIQASLATIFSITPIRTE</sequence>
<organism evidence="1 3">
    <name type="scientific">Acetobacter ascendens</name>
    <dbReference type="NCBI Taxonomy" id="481146"/>
    <lineage>
        <taxon>Bacteria</taxon>
        <taxon>Pseudomonadati</taxon>
        <taxon>Pseudomonadota</taxon>
        <taxon>Alphaproteobacteria</taxon>
        <taxon>Acetobacterales</taxon>
        <taxon>Acetobacteraceae</taxon>
        <taxon>Acetobacter</taxon>
    </lineage>
</organism>
<reference evidence="1" key="1">
    <citation type="submission" date="2016-04" db="EMBL/GenBank/DDBJ databases">
        <authorList>
            <person name="Evans L.H."/>
            <person name="Alamgir A."/>
            <person name="Owens N."/>
            <person name="Weber N.D."/>
            <person name="Virtaneva K."/>
            <person name="Barbian K."/>
            <person name="Babar A."/>
            <person name="Rosenke K."/>
        </authorList>
    </citation>
    <scope>NUCLEOTIDE SEQUENCE [LARGE SCALE GENOMIC DNA]</scope>
    <source>
        <strain evidence="1">LMG 1590</strain>
    </source>
</reference>
<dbReference type="Pfam" id="PF00494">
    <property type="entry name" value="SQS_PSY"/>
    <property type="match status" value="1"/>
</dbReference>
<dbReference type="KEGG" id="aasc:A4S02_06930"/>
<protein>
    <submittedName>
        <fullName evidence="1 2">Phytoene synthase</fullName>
        <ecNumber evidence="2">2.5.1.32</ecNumber>
    </submittedName>
</protein>
<dbReference type="STRING" id="481146.A4S02_06930"/>
<dbReference type="SUPFAM" id="SSF48576">
    <property type="entry name" value="Terpenoid synthases"/>
    <property type="match status" value="1"/>
</dbReference>
<dbReference type="RefSeq" id="WP_070323338.1">
    <property type="nucleotide sequence ID" value="NZ_CP015164.1"/>
</dbReference>
<name>A0A1D8QW59_9PROT</name>
<dbReference type="EMBL" id="CP015164">
    <property type="protein sequence ID" value="AOW46547.1"/>
    <property type="molecule type" value="Genomic_DNA"/>
</dbReference>
<dbReference type="EC" id="2.5.1.32" evidence="2"/>
<dbReference type="GO" id="GO:0016740">
    <property type="term" value="F:transferase activity"/>
    <property type="evidence" value="ECO:0007669"/>
    <property type="project" value="UniProtKB-KW"/>
</dbReference>
<proteinExistence type="predicted"/>
<keyword evidence="2" id="KW-0808">Transferase</keyword>
<reference evidence="2 4" key="3">
    <citation type="submission" date="2017-05" db="EMBL/GenBank/DDBJ databases">
        <title>Genome sequence of Acetobacter pasteurianus subsp. ascendens strain SRCM101447.</title>
        <authorList>
            <person name="Cho S.H."/>
        </authorList>
    </citation>
    <scope>NUCLEOTIDE SEQUENCE [LARGE SCALE GENOMIC DNA]</scope>
    <source>
        <strain evidence="2 4">SRCM101447</strain>
    </source>
</reference>
<evidence type="ECO:0000313" key="3">
    <source>
        <dbReference type="Proteomes" id="UP000175973"/>
    </source>
</evidence>
<dbReference type="Proteomes" id="UP000175973">
    <property type="component" value="Chromosome"/>
</dbReference>
<evidence type="ECO:0000313" key="2">
    <source>
        <dbReference type="EMBL" id="ARW11176.1"/>
    </source>
</evidence>
<dbReference type="AlphaFoldDB" id="A0A1D8QW59"/>